<protein>
    <recommendedName>
        <fullName evidence="2">CCHC-type domain-containing protein</fullName>
    </recommendedName>
</protein>
<evidence type="ECO:0000259" key="2">
    <source>
        <dbReference type="SMART" id="SM00343"/>
    </source>
</evidence>
<dbReference type="InterPro" id="IPR043502">
    <property type="entry name" value="DNA/RNA_pol_sf"/>
</dbReference>
<dbReference type="InterPro" id="IPR043128">
    <property type="entry name" value="Rev_trsase/Diguanyl_cyclase"/>
</dbReference>
<dbReference type="SUPFAM" id="SSF56672">
    <property type="entry name" value="DNA/RNA polymerases"/>
    <property type="match status" value="1"/>
</dbReference>
<sequence length="522" mass="58851">MSWEEFKALLSHTWLPSESKRIARYISGLVPQVRGMVTATEPPTIQSAILKAGALTDEMVRNGSLTKGNEKRKDGSELSRQGNTRTDNKRTKVVNGFVAANLVRKEYTGPAPKCVRCNYHHYPSTSYRSCTTCNRLRHYAKDCQVGVGLVTPVNAINPIVTRGACFECDGTNHYRSTCPRLNRAQSQGGIRPNQVPAIEGNQNQGNGGYSTRGRAFIMGDPKLVTGTFSLKNYYATILFDTGADYSFVSTKFVTLTGMKPSNLDSSIMVEIASGQKVEANKVVHRCNLVLEGYPFTIDLIPFGYGSFDVIEKIDWMEKFKAEIVCYEKIIRIPMSNDAILIVRGDRPQEDSKHLMSTKTDERKLEDIPIVRDFPEVFPEDLSGLPSPRQVEFRIDLIPGATAIARSPYRLASTEMEELSNQLQELQNKGFIRPSHSPWGAPVLFVKKKDDSFQMCIDYHELNKLTIKNRYPLPRIDDLFDQLQGSRIFSKIDLRSGYHQLRVHEADTPKTAFKTRYGHFELT</sequence>
<dbReference type="Gene3D" id="2.40.70.10">
    <property type="entry name" value="Acid Proteases"/>
    <property type="match status" value="1"/>
</dbReference>
<dbReference type="Gene3D" id="4.10.60.10">
    <property type="entry name" value="Zinc finger, CCHC-type"/>
    <property type="match status" value="1"/>
</dbReference>
<dbReference type="CDD" id="cd01647">
    <property type="entry name" value="RT_LTR"/>
    <property type="match status" value="1"/>
</dbReference>
<feature type="non-terminal residue" evidence="3">
    <location>
        <position position="522"/>
    </location>
</feature>
<feature type="region of interest" description="Disordered" evidence="1">
    <location>
        <begin position="185"/>
        <end position="206"/>
    </location>
</feature>
<dbReference type="GO" id="GO:0008270">
    <property type="term" value="F:zinc ion binding"/>
    <property type="evidence" value="ECO:0007669"/>
    <property type="project" value="InterPro"/>
</dbReference>
<dbReference type="SMART" id="SM00343">
    <property type="entry name" value="ZnF_C2HC"/>
    <property type="match status" value="2"/>
</dbReference>
<dbReference type="EMBL" id="JARYMX010000001">
    <property type="protein sequence ID" value="KAJ9564395.1"/>
    <property type="molecule type" value="Genomic_DNA"/>
</dbReference>
<evidence type="ECO:0000256" key="1">
    <source>
        <dbReference type="SAM" id="MobiDB-lite"/>
    </source>
</evidence>
<dbReference type="InterPro" id="IPR021109">
    <property type="entry name" value="Peptidase_aspartic_dom_sf"/>
</dbReference>
<gene>
    <name evidence="3" type="ORF">OSB04_000361</name>
</gene>
<dbReference type="CDD" id="cd00303">
    <property type="entry name" value="retropepsin_like"/>
    <property type="match status" value="1"/>
</dbReference>
<dbReference type="Proteomes" id="UP001172457">
    <property type="component" value="Chromosome 1"/>
</dbReference>
<dbReference type="Pfam" id="PF00078">
    <property type="entry name" value="RVT_1"/>
    <property type="match status" value="1"/>
</dbReference>
<comment type="caution">
    <text evidence="3">The sequence shown here is derived from an EMBL/GenBank/DDBJ whole genome shotgun (WGS) entry which is preliminary data.</text>
</comment>
<dbReference type="InterPro" id="IPR032567">
    <property type="entry name" value="RTL1-rel"/>
</dbReference>
<feature type="domain" description="CCHC-type" evidence="2">
    <location>
        <begin position="129"/>
        <end position="145"/>
    </location>
</feature>
<dbReference type="InterPro" id="IPR000477">
    <property type="entry name" value="RT_dom"/>
</dbReference>
<keyword evidence="4" id="KW-1185">Reference proteome</keyword>
<dbReference type="SUPFAM" id="SSF50630">
    <property type="entry name" value="Acid proteases"/>
    <property type="match status" value="1"/>
</dbReference>
<evidence type="ECO:0000313" key="4">
    <source>
        <dbReference type="Proteomes" id="UP001172457"/>
    </source>
</evidence>
<reference evidence="3" key="1">
    <citation type="submission" date="2023-03" db="EMBL/GenBank/DDBJ databases">
        <title>Chromosome-scale reference genome and RAD-based genetic map of yellow starthistle (Centaurea solstitialis) reveal putative structural variation and QTLs associated with invader traits.</title>
        <authorList>
            <person name="Reatini B."/>
            <person name="Cang F.A."/>
            <person name="Jiang Q."/>
            <person name="Mckibben M.T.W."/>
            <person name="Barker M.S."/>
            <person name="Rieseberg L.H."/>
            <person name="Dlugosch K.M."/>
        </authorList>
    </citation>
    <scope>NUCLEOTIDE SEQUENCE</scope>
    <source>
        <strain evidence="3">CAN-66</strain>
        <tissue evidence="3">Leaf</tissue>
    </source>
</reference>
<feature type="region of interest" description="Disordered" evidence="1">
    <location>
        <begin position="62"/>
        <end position="90"/>
    </location>
</feature>
<feature type="compositionally biased region" description="Basic and acidic residues" evidence="1">
    <location>
        <begin position="68"/>
        <end position="77"/>
    </location>
</feature>
<dbReference type="PANTHER" id="PTHR15503">
    <property type="entry name" value="LDOC1 RELATED"/>
    <property type="match status" value="1"/>
</dbReference>
<dbReference type="Gene3D" id="3.30.70.270">
    <property type="match status" value="1"/>
</dbReference>
<name>A0AA38WS23_9ASTR</name>
<evidence type="ECO:0000313" key="3">
    <source>
        <dbReference type="EMBL" id="KAJ9564395.1"/>
    </source>
</evidence>
<dbReference type="Pfam" id="PF08284">
    <property type="entry name" value="RVP_2"/>
    <property type="match status" value="1"/>
</dbReference>
<dbReference type="Gene3D" id="3.10.10.10">
    <property type="entry name" value="HIV Type 1 Reverse Transcriptase, subunit A, domain 1"/>
    <property type="match status" value="1"/>
</dbReference>
<dbReference type="AlphaFoldDB" id="A0AA38WS23"/>
<proteinExistence type="predicted"/>
<feature type="domain" description="CCHC-type" evidence="2">
    <location>
        <begin position="164"/>
        <end position="180"/>
    </location>
</feature>
<accession>A0AA38WS23</accession>
<dbReference type="InterPro" id="IPR001878">
    <property type="entry name" value="Znf_CCHC"/>
</dbReference>
<organism evidence="3 4">
    <name type="scientific">Centaurea solstitialis</name>
    <name type="common">yellow star-thistle</name>
    <dbReference type="NCBI Taxonomy" id="347529"/>
    <lineage>
        <taxon>Eukaryota</taxon>
        <taxon>Viridiplantae</taxon>
        <taxon>Streptophyta</taxon>
        <taxon>Embryophyta</taxon>
        <taxon>Tracheophyta</taxon>
        <taxon>Spermatophyta</taxon>
        <taxon>Magnoliopsida</taxon>
        <taxon>eudicotyledons</taxon>
        <taxon>Gunneridae</taxon>
        <taxon>Pentapetalae</taxon>
        <taxon>asterids</taxon>
        <taxon>campanulids</taxon>
        <taxon>Asterales</taxon>
        <taxon>Asteraceae</taxon>
        <taxon>Carduoideae</taxon>
        <taxon>Cardueae</taxon>
        <taxon>Centaureinae</taxon>
        <taxon>Centaurea</taxon>
    </lineage>
</organism>
<dbReference type="PANTHER" id="PTHR15503:SF45">
    <property type="entry name" value="RNA-DIRECTED DNA POLYMERASE HOMOLOG"/>
    <property type="match status" value="1"/>
</dbReference>
<dbReference type="GO" id="GO:0003676">
    <property type="term" value="F:nucleic acid binding"/>
    <property type="evidence" value="ECO:0007669"/>
    <property type="project" value="InterPro"/>
</dbReference>